<name>A0A2Z6UQG6_MICAE</name>
<dbReference type="PANTHER" id="PTHR38811">
    <property type="match status" value="1"/>
</dbReference>
<evidence type="ECO:0000313" key="2">
    <source>
        <dbReference type="EMBL" id="GBL11114.1"/>
    </source>
</evidence>
<accession>A0A2Z6UQG6</accession>
<dbReference type="HAMAP" id="MF_01086">
    <property type="entry name" value="UPF0284"/>
    <property type="match status" value="1"/>
</dbReference>
<proteinExistence type="inferred from homology"/>
<keyword evidence="2" id="KW-0328">Glycosyltransferase</keyword>
<dbReference type="EMBL" id="BDSG01000061">
    <property type="protein sequence ID" value="GBL11114.1"/>
    <property type="molecule type" value="Genomic_DNA"/>
</dbReference>
<gene>
    <name evidence="2" type="primary">cobT</name>
    <name evidence="2" type="ORF">MSj_02614</name>
</gene>
<dbReference type="InterPro" id="IPR002805">
    <property type="entry name" value="Nict_dMeBzImd_PRibTrfase_arc"/>
</dbReference>
<dbReference type="AlphaFoldDB" id="A0A2Z6UQG6"/>
<evidence type="ECO:0000313" key="3">
    <source>
        <dbReference type="Proteomes" id="UP000248272"/>
    </source>
</evidence>
<keyword evidence="2" id="KW-0808">Transferase</keyword>
<dbReference type="InterPro" id="IPR036087">
    <property type="entry name" value="Nict_dMeBzImd_PRibTrfase_sf"/>
</dbReference>
<comment type="caution">
    <text evidence="2">The sequence shown here is derived from an EMBL/GenBank/DDBJ whole genome shotgun (WGS) entry which is preliminary data.</text>
</comment>
<dbReference type="NCBIfam" id="TIGR00303">
    <property type="entry name" value="nicotinate mononucleotide-dependent phosphoribosyltransferase CobT"/>
    <property type="match status" value="1"/>
</dbReference>
<dbReference type="GO" id="GO:0008939">
    <property type="term" value="F:nicotinate-nucleotide-dimethylbenzimidazole phosphoribosyltransferase activity"/>
    <property type="evidence" value="ECO:0007669"/>
    <property type="project" value="InterPro"/>
</dbReference>
<dbReference type="RefSeq" id="WP_110579490.1">
    <property type="nucleotide sequence ID" value="NZ_BDSG01000061.1"/>
</dbReference>
<dbReference type="Gene3D" id="3.40.50.10210">
    <property type="match status" value="1"/>
</dbReference>
<reference evidence="2 3" key="1">
    <citation type="journal article" date="2018" name="Front. Microbiol.">
        <title>Adaptation of the Freshwater Bloom-Forming Cyanobacterium Microcystis aeruginosa to Brackish Water Is Driven by Recent Horizontal Transfer of Sucrose Genes.</title>
        <authorList>
            <person name="Tanabe Y."/>
            <person name="Hodoki Y."/>
            <person name="Sano T."/>
            <person name="Tada K."/>
            <person name="Watanabe M.M."/>
        </authorList>
    </citation>
    <scope>NUCLEOTIDE SEQUENCE [LARGE SCALE GENOMIC DNA]</scope>
    <source>
        <strain evidence="2 3">Sj</strain>
    </source>
</reference>
<dbReference type="PANTHER" id="PTHR38811:SF1">
    <property type="entry name" value="UPF0284 PROTEIN SLL1500"/>
    <property type="match status" value="1"/>
</dbReference>
<dbReference type="NCBIfam" id="NF003373">
    <property type="entry name" value="PRK04447.1-6"/>
    <property type="match status" value="1"/>
</dbReference>
<organism evidence="2 3">
    <name type="scientific">Microcystis aeruginosa Sj</name>
    <dbReference type="NCBI Taxonomy" id="1979544"/>
    <lineage>
        <taxon>Bacteria</taxon>
        <taxon>Bacillati</taxon>
        <taxon>Cyanobacteriota</taxon>
        <taxon>Cyanophyceae</taxon>
        <taxon>Oscillatoriophycideae</taxon>
        <taxon>Chroococcales</taxon>
        <taxon>Microcystaceae</taxon>
        <taxon>Microcystis</taxon>
    </lineage>
</organism>
<dbReference type="CDD" id="cd02439">
    <property type="entry name" value="DMB-PRT_CobT"/>
    <property type="match status" value="1"/>
</dbReference>
<evidence type="ECO:0000256" key="1">
    <source>
        <dbReference type="HAMAP-Rule" id="MF_01086"/>
    </source>
</evidence>
<dbReference type="Pfam" id="PF02277">
    <property type="entry name" value="DBI_PRT"/>
    <property type="match status" value="1"/>
</dbReference>
<dbReference type="NCBIfam" id="NF003372">
    <property type="entry name" value="PRK04447.1-5"/>
    <property type="match status" value="1"/>
</dbReference>
<sequence length="359" mass="38223">MIKIYTEIEGGQNWLERHQKSSPIFALVLGFTETGLIPGISTAGATPEDRKYTAIADAEFIVKGVSPHPRYPLPPLTVGASPAYITRTVVEKLAIPVLVFNAGLPLPPAVDYIELGGQPARCLSTGRALDLTIVKHLFAQGLTWGEKLARESSYLIIGECVVGGTTTALAILTGLGYRANGKVNSSHPQCNHAQKQAIVEQGLARKEIFDPFEVIAALGDPQQIFVAGMAMAASGQGGVLLAGGTQMLAVSALIKALVAKYAYPVNWENIIVGTTRWVAEDKTGDTVGLARMIGKIPLLATKLDFSASKYPVLQAYEQGFVKEGVGAGGSAIAAYLYQNWTNQDLVKAIENLIGFQLNC</sequence>
<dbReference type="Proteomes" id="UP000248272">
    <property type="component" value="Unassembled WGS sequence"/>
</dbReference>
<dbReference type="InterPro" id="IPR003200">
    <property type="entry name" value="Nict_dMeBzImd_PRibTrfase"/>
</dbReference>
<dbReference type="SUPFAM" id="SSF52733">
    <property type="entry name" value="Nicotinate mononucleotide:5,6-dimethylbenzimidazole phosphoribosyltransferase (CobT)"/>
    <property type="match status" value="1"/>
</dbReference>
<comment type="similarity">
    <text evidence="1">Belongs to the UPF0284 family.</text>
</comment>
<protein>
    <recommendedName>
        <fullName evidence="1">UPF0284 protein MSj_02614</fullName>
    </recommendedName>
</protein>